<dbReference type="Pfam" id="PF01757">
    <property type="entry name" value="Acyl_transf_3"/>
    <property type="match status" value="1"/>
</dbReference>
<keyword evidence="6" id="KW-1185">Reference proteome</keyword>
<dbReference type="PANTHER" id="PTHR37312:SF1">
    <property type="entry name" value="MEMBRANE-BOUND ACYLTRANSFERASE YKRP-RELATED"/>
    <property type="match status" value="1"/>
</dbReference>
<dbReference type="AlphaFoldDB" id="A0A3A9KD77"/>
<keyword evidence="3" id="KW-1133">Transmembrane helix</keyword>
<dbReference type="RefSeq" id="WP_110935500.1">
    <property type="nucleotide sequence ID" value="NZ_KZ614146.1"/>
</dbReference>
<dbReference type="InterPro" id="IPR002656">
    <property type="entry name" value="Acyl_transf_3_dom"/>
</dbReference>
<protein>
    <recommendedName>
        <fullName evidence="4">Acyltransferase 3 domain-containing protein</fullName>
    </recommendedName>
</protein>
<feature type="transmembrane region" description="Helical" evidence="3">
    <location>
        <begin position="12"/>
        <end position="30"/>
    </location>
</feature>
<evidence type="ECO:0000313" key="5">
    <source>
        <dbReference type="EMBL" id="RKL65375.1"/>
    </source>
</evidence>
<feature type="transmembrane region" description="Helical" evidence="3">
    <location>
        <begin position="224"/>
        <end position="246"/>
    </location>
</feature>
<evidence type="ECO:0000256" key="1">
    <source>
        <dbReference type="ARBA" id="ARBA00004370"/>
    </source>
</evidence>
<feature type="transmembrane region" description="Helical" evidence="3">
    <location>
        <begin position="36"/>
        <end position="55"/>
    </location>
</feature>
<comment type="subcellular location">
    <subcellularLocation>
        <location evidence="1">Membrane</location>
    </subcellularLocation>
</comment>
<name>A0A3A9KD77_9BACI</name>
<keyword evidence="3" id="KW-0812">Transmembrane</keyword>
<feature type="transmembrane region" description="Helical" evidence="3">
    <location>
        <begin position="147"/>
        <end position="166"/>
    </location>
</feature>
<reference evidence="5 6" key="1">
    <citation type="submission" date="2017-10" db="EMBL/GenBank/DDBJ databases">
        <title>Bacillus sp. nov., a halophilic bacterium isolated from a Keqin Lake.</title>
        <authorList>
            <person name="Wang H."/>
        </authorList>
    </citation>
    <scope>NUCLEOTIDE SEQUENCE [LARGE SCALE GENOMIC DNA]</scope>
    <source>
        <strain evidence="5 6">KCTC 13187</strain>
    </source>
</reference>
<evidence type="ECO:0000256" key="3">
    <source>
        <dbReference type="SAM" id="Phobius"/>
    </source>
</evidence>
<dbReference type="Proteomes" id="UP000281498">
    <property type="component" value="Unassembled WGS sequence"/>
</dbReference>
<evidence type="ECO:0000259" key="4">
    <source>
        <dbReference type="Pfam" id="PF01757"/>
    </source>
</evidence>
<feature type="transmembrane region" description="Helical" evidence="3">
    <location>
        <begin position="126"/>
        <end position="141"/>
    </location>
</feature>
<sequence length="329" mass="39231">MRISYFDNLKVFLIFLVVTGHLMGQFLGRSEFIDSLYFFINIFHMPLFVFVAGYFSKNFARKDYIGKLAIKLLIPYLIFQYIYTTYYNLYGDGLAYNFLIPRWALWFLISLFFWNLLLIVFSRFKYGLILSVVIGVFAGYVNEINEVLSMSRTFFFFPFFILGYYAKMDHILAFKKNIFKVISVICLTSLLFFIYQYNLIDHGQWLMGKRSYEFMLNGDINLAWLYRMITYMTMFVVSFSVVLLIPQRTLRASEIGKYTMYIYLLHLFFIKLIVESPIKELVIQESMYVFLFIIPFMIVWFTQSKVVRKITSGLIEVKFLKRKHKTSSV</sequence>
<proteinExistence type="inferred from homology"/>
<feature type="domain" description="Acyltransferase 3" evidence="4">
    <location>
        <begin position="4"/>
        <end position="298"/>
    </location>
</feature>
<feature type="transmembrane region" description="Helical" evidence="3">
    <location>
        <begin position="103"/>
        <end position="121"/>
    </location>
</feature>
<feature type="transmembrane region" description="Helical" evidence="3">
    <location>
        <begin position="258"/>
        <end position="274"/>
    </location>
</feature>
<evidence type="ECO:0000313" key="6">
    <source>
        <dbReference type="Proteomes" id="UP000281498"/>
    </source>
</evidence>
<comment type="similarity">
    <text evidence="2">Belongs to the acyltransferase 3 family.</text>
</comment>
<gene>
    <name evidence="5" type="ORF">CR203_20715</name>
</gene>
<dbReference type="OrthoDB" id="6623990at2"/>
<feature type="transmembrane region" description="Helical" evidence="3">
    <location>
        <begin position="64"/>
        <end position="83"/>
    </location>
</feature>
<accession>A0A3A9KD77</accession>
<dbReference type="PANTHER" id="PTHR37312">
    <property type="entry name" value="MEMBRANE-BOUND ACYLTRANSFERASE YKRP-RELATED"/>
    <property type="match status" value="1"/>
</dbReference>
<evidence type="ECO:0000256" key="2">
    <source>
        <dbReference type="ARBA" id="ARBA00007400"/>
    </source>
</evidence>
<dbReference type="EMBL" id="PDOE01000017">
    <property type="protein sequence ID" value="RKL65375.1"/>
    <property type="molecule type" value="Genomic_DNA"/>
</dbReference>
<organism evidence="5 6">
    <name type="scientific">Salipaludibacillus neizhouensis</name>
    <dbReference type="NCBI Taxonomy" id="885475"/>
    <lineage>
        <taxon>Bacteria</taxon>
        <taxon>Bacillati</taxon>
        <taxon>Bacillota</taxon>
        <taxon>Bacilli</taxon>
        <taxon>Bacillales</taxon>
        <taxon>Bacillaceae</taxon>
    </lineage>
</organism>
<keyword evidence="3" id="KW-0472">Membrane</keyword>
<dbReference type="InterPro" id="IPR052734">
    <property type="entry name" value="Nod_factor_acetyltransferase"/>
</dbReference>
<feature type="transmembrane region" description="Helical" evidence="3">
    <location>
        <begin position="178"/>
        <end position="197"/>
    </location>
</feature>
<feature type="transmembrane region" description="Helical" evidence="3">
    <location>
        <begin position="286"/>
        <end position="302"/>
    </location>
</feature>
<comment type="caution">
    <text evidence="5">The sequence shown here is derived from an EMBL/GenBank/DDBJ whole genome shotgun (WGS) entry which is preliminary data.</text>
</comment>
<dbReference type="GO" id="GO:0016747">
    <property type="term" value="F:acyltransferase activity, transferring groups other than amino-acyl groups"/>
    <property type="evidence" value="ECO:0007669"/>
    <property type="project" value="InterPro"/>
</dbReference>